<dbReference type="EMBL" id="AP023036">
    <property type="protein sequence ID" value="BCD45888.1"/>
    <property type="molecule type" value="Genomic_DNA"/>
</dbReference>
<dbReference type="EC" id="3.5.2.6" evidence="2"/>
<gene>
    <name evidence="5" type="ORF">NHP190020_09270</name>
    <name evidence="6" type="ORF">SNTW_05530</name>
</gene>
<dbReference type="Gene3D" id="1.25.40.10">
    <property type="entry name" value="Tetratricopeptide repeat domain"/>
    <property type="match status" value="1"/>
</dbReference>
<dbReference type="GO" id="GO:0046677">
    <property type="term" value="P:response to antibiotic"/>
    <property type="evidence" value="ECO:0007669"/>
    <property type="project" value="UniProtKB-KW"/>
</dbReference>
<evidence type="ECO:0000313" key="5">
    <source>
        <dbReference type="EMBL" id="BCD45888.1"/>
    </source>
</evidence>
<organism evidence="6 7">
    <name type="scientific">Helicobacter suis</name>
    <dbReference type="NCBI Taxonomy" id="104628"/>
    <lineage>
        <taxon>Bacteria</taxon>
        <taxon>Pseudomonadati</taxon>
        <taxon>Campylobacterota</taxon>
        <taxon>Epsilonproteobacteria</taxon>
        <taxon>Campylobacterales</taxon>
        <taxon>Helicobacteraceae</taxon>
        <taxon>Helicobacter</taxon>
    </lineage>
</organism>
<evidence type="ECO:0000256" key="2">
    <source>
        <dbReference type="ARBA" id="ARBA00012865"/>
    </source>
</evidence>
<reference evidence="6 7" key="1">
    <citation type="submission" date="2019-06" db="EMBL/GenBank/DDBJ databases">
        <title>Complete genome sequence of Helicobacter suis SNTW101c.</title>
        <authorList>
            <person name="Rimbara E."/>
            <person name="Suzuki M."/>
            <person name="Matsui H."/>
            <person name="Nakamura M."/>
            <person name="Mori S."/>
            <person name="Shibayama K."/>
        </authorList>
    </citation>
    <scope>NUCLEOTIDE SEQUENCE [LARGE SCALE GENOMIC DNA]</scope>
    <source>
        <strain evidence="6 7">SNTW101c</strain>
    </source>
</reference>
<dbReference type="AlphaFoldDB" id="A0A6J4CWN6"/>
<dbReference type="SUPFAM" id="SSF81901">
    <property type="entry name" value="HCP-like"/>
    <property type="match status" value="1"/>
</dbReference>
<evidence type="ECO:0000313" key="8">
    <source>
        <dbReference type="Proteomes" id="UP000509742"/>
    </source>
</evidence>
<evidence type="ECO:0000256" key="1">
    <source>
        <dbReference type="ARBA" id="ARBA00001526"/>
    </source>
</evidence>
<dbReference type="SMART" id="SM00671">
    <property type="entry name" value="SEL1"/>
    <property type="match status" value="1"/>
</dbReference>
<comment type="catalytic activity">
    <reaction evidence="1">
        <text>a beta-lactam + H2O = a substituted beta-amino acid</text>
        <dbReference type="Rhea" id="RHEA:20401"/>
        <dbReference type="ChEBI" id="CHEBI:15377"/>
        <dbReference type="ChEBI" id="CHEBI:35627"/>
        <dbReference type="ChEBI" id="CHEBI:140347"/>
        <dbReference type="EC" id="3.5.2.6"/>
    </reaction>
</comment>
<dbReference type="Proteomes" id="UP000509742">
    <property type="component" value="Chromosome"/>
</dbReference>
<evidence type="ECO:0000256" key="3">
    <source>
        <dbReference type="ARBA" id="ARBA00023157"/>
    </source>
</evidence>
<evidence type="ECO:0000313" key="6">
    <source>
        <dbReference type="EMBL" id="BCD69908.1"/>
    </source>
</evidence>
<reference evidence="5 8" key="2">
    <citation type="submission" date="2020-04" db="EMBL/GenBank/DDBJ databases">
        <title>Genomic analysis of gastric non-Helicobacter pylori Helicobacters isolated in Japan.</title>
        <authorList>
            <person name="Suzuki M."/>
            <person name="Rimbara E."/>
        </authorList>
    </citation>
    <scope>NUCLEOTIDE SEQUENCE [LARGE SCALE GENOMIC DNA]</scope>
    <source>
        <strain evidence="5 8">NHP19-0020</strain>
    </source>
</reference>
<name>A0A6J4CWN6_9HELI</name>
<evidence type="ECO:0000256" key="4">
    <source>
        <dbReference type="ARBA" id="ARBA00023251"/>
    </source>
</evidence>
<keyword evidence="3" id="KW-1015">Disulfide bond</keyword>
<proteinExistence type="predicted"/>
<dbReference type="GO" id="GO:0008800">
    <property type="term" value="F:beta-lactamase activity"/>
    <property type="evidence" value="ECO:0007669"/>
    <property type="project" value="UniProtKB-EC"/>
</dbReference>
<accession>A0A6J4CWN6</accession>
<dbReference type="InterPro" id="IPR011990">
    <property type="entry name" value="TPR-like_helical_dom_sf"/>
</dbReference>
<dbReference type="Pfam" id="PF08238">
    <property type="entry name" value="Sel1"/>
    <property type="match status" value="1"/>
</dbReference>
<dbReference type="EMBL" id="AP019774">
    <property type="protein sequence ID" value="BCD69908.1"/>
    <property type="molecule type" value="Genomic_DNA"/>
</dbReference>
<dbReference type="Proteomes" id="UP000317935">
    <property type="component" value="Chromosome"/>
</dbReference>
<evidence type="ECO:0000313" key="7">
    <source>
        <dbReference type="Proteomes" id="UP000317935"/>
    </source>
</evidence>
<dbReference type="InterPro" id="IPR006597">
    <property type="entry name" value="Sel1-like"/>
</dbReference>
<sequence length="64" mass="7169">MGVIRFQASDKNLKEAVKKRAALACFLLGFLYESGRGVVQDYKKAKECYQKAIKTGNEEVKNLA</sequence>
<protein>
    <recommendedName>
        <fullName evidence="2">beta-lactamase</fullName>
        <ecNumber evidence="2">3.5.2.6</ecNumber>
    </recommendedName>
</protein>
<keyword evidence="4" id="KW-0046">Antibiotic resistance</keyword>
<keyword evidence="8" id="KW-1185">Reference proteome</keyword>